<protein>
    <submittedName>
        <fullName evidence="2">Uncharacterized protein</fullName>
    </submittedName>
</protein>
<evidence type="ECO:0000256" key="1">
    <source>
        <dbReference type="SAM" id="Phobius"/>
    </source>
</evidence>
<dbReference type="AlphaFoldDB" id="A0ABD1IIJ5"/>
<dbReference type="Proteomes" id="UP001567538">
    <property type="component" value="Unassembled WGS sequence"/>
</dbReference>
<comment type="caution">
    <text evidence="2">The sequence shown here is derived from an EMBL/GenBank/DDBJ whole genome shotgun (WGS) entry which is preliminary data.</text>
</comment>
<accession>A0ABD1IIJ5</accession>
<keyword evidence="1" id="KW-0812">Transmembrane</keyword>
<reference evidence="2 3" key="1">
    <citation type="submission" date="2024-06" db="EMBL/GenBank/DDBJ databases">
        <title>A chromosome level genome sequence of Diviner's sage (Salvia divinorum).</title>
        <authorList>
            <person name="Ford S.A."/>
            <person name="Ro D.-K."/>
            <person name="Ness R.W."/>
            <person name="Phillips M.A."/>
        </authorList>
    </citation>
    <scope>NUCLEOTIDE SEQUENCE [LARGE SCALE GENOMIC DNA]</scope>
    <source>
        <strain evidence="2">SAF-2024a</strain>
        <tissue evidence="2">Leaf</tissue>
    </source>
</reference>
<name>A0ABD1IIJ5_SALDI</name>
<organism evidence="2 3">
    <name type="scientific">Salvia divinorum</name>
    <name type="common">Maria pastora</name>
    <name type="synonym">Diviner's sage</name>
    <dbReference type="NCBI Taxonomy" id="28513"/>
    <lineage>
        <taxon>Eukaryota</taxon>
        <taxon>Viridiplantae</taxon>
        <taxon>Streptophyta</taxon>
        <taxon>Embryophyta</taxon>
        <taxon>Tracheophyta</taxon>
        <taxon>Spermatophyta</taxon>
        <taxon>Magnoliopsida</taxon>
        <taxon>eudicotyledons</taxon>
        <taxon>Gunneridae</taxon>
        <taxon>Pentapetalae</taxon>
        <taxon>asterids</taxon>
        <taxon>lamiids</taxon>
        <taxon>Lamiales</taxon>
        <taxon>Lamiaceae</taxon>
        <taxon>Nepetoideae</taxon>
        <taxon>Mentheae</taxon>
        <taxon>Salviinae</taxon>
        <taxon>Salvia</taxon>
        <taxon>Salvia subgen. Calosphace</taxon>
    </lineage>
</organism>
<feature type="transmembrane region" description="Helical" evidence="1">
    <location>
        <begin position="66"/>
        <end position="83"/>
    </location>
</feature>
<proteinExistence type="predicted"/>
<dbReference type="PANTHER" id="PTHR35292:SF13">
    <property type="entry name" value="OS03G0581800 PROTEIN"/>
    <property type="match status" value="1"/>
</dbReference>
<dbReference type="PANTHER" id="PTHR35292">
    <property type="entry name" value="EXPRESSED PROTEIN"/>
    <property type="match status" value="1"/>
</dbReference>
<keyword evidence="1" id="KW-0472">Membrane</keyword>
<sequence length="102" mass="10903">MSTSIAAVTARRAATLARLSPSTSSAARAAVLVPRRGLAGSADPHGPPKVNIWEDPMSPSKWKEEHFVIASLTGWFTLFYGAYKAFSGGKKNKEEIVAETAK</sequence>
<evidence type="ECO:0000313" key="3">
    <source>
        <dbReference type="Proteomes" id="UP001567538"/>
    </source>
</evidence>
<keyword evidence="1" id="KW-1133">Transmembrane helix</keyword>
<evidence type="ECO:0000313" key="2">
    <source>
        <dbReference type="EMBL" id="KAL1567663.1"/>
    </source>
</evidence>
<dbReference type="EMBL" id="JBEAFC010000002">
    <property type="protein sequence ID" value="KAL1567663.1"/>
    <property type="molecule type" value="Genomic_DNA"/>
</dbReference>
<keyword evidence="3" id="KW-1185">Reference proteome</keyword>
<gene>
    <name evidence="2" type="ORF">AAHA92_03119</name>
</gene>